<accession>A0AAV8TCU0</accession>
<dbReference type="GO" id="GO:0003677">
    <property type="term" value="F:DNA binding"/>
    <property type="evidence" value="ECO:0007669"/>
    <property type="project" value="InterPro"/>
</dbReference>
<dbReference type="Pfam" id="PF07460">
    <property type="entry name" value="NUMOD3"/>
    <property type="match status" value="2"/>
</dbReference>
<feature type="domain" description="Nuclease associated modular" evidence="3">
    <location>
        <begin position="175"/>
        <end position="188"/>
    </location>
</feature>
<sequence>MPVFPLKLHVLQIPCSNIHNSISWGSLEKMVKYTQFQPNIVLWSYHRPMENKCPSYAVLSSNPRNVHSKASLISVDEVETSGPGKHFLSKLDIHSIEKQDYSGEAQLDGYDCSDILSVDNDRKRRKRKHGNKGKIPWNKGKQHPEETCVLIKRRTIEALRDPQVRKKMSEHPLAHSDETKAKISTSLKKLWGTRLRWKRLGQKFFISWAYDIAKAAKTGASDQEELDWDSYEKLKEELTVQKLQHDMDKANAKEQAKIERARAKATKMVRFAQKKIEREWKAKAREEAKRKRLGKSTRRKEWSSISKTMTLKRRLTKLRKKKAIKGQWISQGDALISPNPTWEKLDAEFIKRENVPREFSLAEQIQSAKSKKMESMDGVLAAPSAGRSLTNP</sequence>
<reference evidence="4 5" key="1">
    <citation type="submission" date="2021-09" db="EMBL/GenBank/DDBJ databases">
        <title>Genomic insights and catalytic innovation underlie evolution of tropane alkaloids biosynthesis.</title>
        <authorList>
            <person name="Wang Y.-J."/>
            <person name="Tian T."/>
            <person name="Huang J.-P."/>
            <person name="Huang S.-X."/>
        </authorList>
    </citation>
    <scope>NUCLEOTIDE SEQUENCE [LARGE SCALE GENOMIC DNA]</scope>
    <source>
        <strain evidence="4">KIB-2018</strain>
        <tissue evidence="4">Leaf</tissue>
    </source>
</reference>
<gene>
    <name evidence="4" type="ORF">K2173_006698</name>
</gene>
<evidence type="ECO:0000313" key="5">
    <source>
        <dbReference type="Proteomes" id="UP001159364"/>
    </source>
</evidence>
<dbReference type="PANTHER" id="PTHR34199:SF1">
    <property type="entry name" value="HISTONE-LYSINE N-METHYLTRANSFERASE, H3 LYSINE-79 SPECIFIC-LIKE PROTEIN"/>
    <property type="match status" value="1"/>
</dbReference>
<evidence type="ECO:0000256" key="2">
    <source>
        <dbReference type="SAM" id="MobiDB-lite"/>
    </source>
</evidence>
<evidence type="ECO:0000256" key="1">
    <source>
        <dbReference type="SAM" id="Coils"/>
    </source>
</evidence>
<evidence type="ECO:0000313" key="4">
    <source>
        <dbReference type="EMBL" id="KAJ8764616.1"/>
    </source>
</evidence>
<feature type="coiled-coil region" evidence="1">
    <location>
        <begin position="233"/>
        <end position="260"/>
    </location>
</feature>
<protein>
    <recommendedName>
        <fullName evidence="3">Nuclease associated modular domain-containing protein</fullName>
    </recommendedName>
</protein>
<proteinExistence type="predicted"/>
<comment type="caution">
    <text evidence="4">The sequence shown here is derived from an EMBL/GenBank/DDBJ whole genome shotgun (WGS) entry which is preliminary data.</text>
</comment>
<dbReference type="AlphaFoldDB" id="A0AAV8TCU0"/>
<keyword evidence="5" id="KW-1185">Reference proteome</keyword>
<evidence type="ECO:0000259" key="3">
    <source>
        <dbReference type="Pfam" id="PF07460"/>
    </source>
</evidence>
<feature type="region of interest" description="Disordered" evidence="2">
    <location>
        <begin position="366"/>
        <end position="392"/>
    </location>
</feature>
<feature type="domain" description="Nuclease associated modular" evidence="3">
    <location>
        <begin position="131"/>
        <end position="147"/>
    </location>
</feature>
<dbReference type="EMBL" id="JAIWQS010000005">
    <property type="protein sequence ID" value="KAJ8764616.1"/>
    <property type="molecule type" value="Genomic_DNA"/>
</dbReference>
<keyword evidence="1" id="KW-0175">Coiled coil</keyword>
<organism evidence="4 5">
    <name type="scientific">Erythroxylum novogranatense</name>
    <dbReference type="NCBI Taxonomy" id="1862640"/>
    <lineage>
        <taxon>Eukaryota</taxon>
        <taxon>Viridiplantae</taxon>
        <taxon>Streptophyta</taxon>
        <taxon>Embryophyta</taxon>
        <taxon>Tracheophyta</taxon>
        <taxon>Spermatophyta</taxon>
        <taxon>Magnoliopsida</taxon>
        <taxon>eudicotyledons</taxon>
        <taxon>Gunneridae</taxon>
        <taxon>Pentapetalae</taxon>
        <taxon>rosids</taxon>
        <taxon>fabids</taxon>
        <taxon>Malpighiales</taxon>
        <taxon>Erythroxylaceae</taxon>
        <taxon>Erythroxylum</taxon>
    </lineage>
</organism>
<name>A0AAV8TCU0_9ROSI</name>
<dbReference type="Proteomes" id="UP001159364">
    <property type="component" value="Linkage Group LG05"/>
</dbReference>
<dbReference type="PANTHER" id="PTHR34199">
    <property type="entry name" value="NUMOD3 MOTIF FAMILY PROTEIN, EXPRESSED"/>
    <property type="match status" value="1"/>
</dbReference>
<dbReference type="InterPro" id="IPR003611">
    <property type="entry name" value="NUMOD3"/>
</dbReference>